<evidence type="ECO:0000313" key="1">
    <source>
        <dbReference type="EMBL" id="SCB52068.1"/>
    </source>
</evidence>
<gene>
    <name evidence="1" type="ORF">GA0061099_10264</name>
</gene>
<sequence length="345" mass="38456">MSHTQETKKRRARQTRCVRRSLVDLTAAASRAVDDGLFVLSGEIAASNPRSERTGANTSDQTILAKQATAPSPFEELESRNAAAPLKDELIDSDSTAEMMVKVVEDSQERASENLKASLNVALDHAKNLVETRVGGDAVSKDVGDSCLESDFLPVLKDAATEFRADSVELIIQEEPNDDAKQPQPRYMRRLTDEAVRLLDDLRSGKLENEANFILSECFREAASAFSIINQQLKRDGYAASIDPSIFIWLANITEPQTRDAGTMRLEIVHNHQGRPSTYARQVAQFIWHLVEGEGCRRQAAYRGALTKFTVTESFVEDAYAFWEPIFKRAGPHVRMLTRISDPEV</sequence>
<accession>A0A1C3XII0</accession>
<proteinExistence type="predicted"/>
<reference evidence="1 2" key="1">
    <citation type="submission" date="2016-08" db="EMBL/GenBank/DDBJ databases">
        <authorList>
            <person name="Seilhamer J.J."/>
        </authorList>
    </citation>
    <scope>NUCLEOTIDE SEQUENCE [LARGE SCALE GENOMIC DNA]</scope>
    <source>
        <strain evidence="1 2">CCBAU 10071</strain>
    </source>
</reference>
<name>A0A1C3XII0_9BRAD</name>
<dbReference type="EMBL" id="FMAE01000026">
    <property type="protein sequence ID" value="SCB52068.1"/>
    <property type="molecule type" value="Genomic_DNA"/>
</dbReference>
<dbReference type="AlphaFoldDB" id="A0A1C3XII0"/>
<dbReference type="RefSeq" id="WP_074448438.1">
    <property type="nucleotide sequence ID" value="NZ_FMAE01000026.1"/>
</dbReference>
<organism evidence="1 2">
    <name type="scientific">Bradyrhizobium yuanmingense</name>
    <dbReference type="NCBI Taxonomy" id="108015"/>
    <lineage>
        <taxon>Bacteria</taxon>
        <taxon>Pseudomonadati</taxon>
        <taxon>Pseudomonadota</taxon>
        <taxon>Alphaproteobacteria</taxon>
        <taxon>Hyphomicrobiales</taxon>
        <taxon>Nitrobacteraceae</taxon>
        <taxon>Bradyrhizobium</taxon>
    </lineage>
</organism>
<evidence type="ECO:0000313" key="2">
    <source>
        <dbReference type="Proteomes" id="UP000183174"/>
    </source>
</evidence>
<dbReference type="Proteomes" id="UP000183174">
    <property type="component" value="Unassembled WGS sequence"/>
</dbReference>
<protein>
    <submittedName>
        <fullName evidence="1">Uncharacterized protein</fullName>
    </submittedName>
</protein>